<feature type="compositionally biased region" description="Polar residues" evidence="1">
    <location>
        <begin position="225"/>
        <end position="239"/>
    </location>
</feature>
<name>A0A6B0YP67_9CHLR</name>
<feature type="signal peptide" evidence="2">
    <location>
        <begin position="1"/>
        <end position="28"/>
    </location>
</feature>
<feature type="chain" id="PRO_5025635872" evidence="2">
    <location>
        <begin position="29"/>
        <end position="260"/>
    </location>
</feature>
<reference evidence="3" key="1">
    <citation type="submission" date="2019-09" db="EMBL/GenBank/DDBJ databases">
        <title>Characterisation of the sponge microbiome using genome-centric metagenomics.</title>
        <authorList>
            <person name="Engelberts J.P."/>
            <person name="Robbins S.J."/>
            <person name="De Goeij J.M."/>
            <person name="Aranda M."/>
            <person name="Bell S.C."/>
            <person name="Webster N.S."/>
        </authorList>
    </citation>
    <scope>NUCLEOTIDE SEQUENCE</scope>
    <source>
        <strain evidence="3">SB0664_bin_27</strain>
    </source>
</reference>
<accession>A0A6B0YP67</accession>
<evidence type="ECO:0000256" key="2">
    <source>
        <dbReference type="SAM" id="SignalP"/>
    </source>
</evidence>
<protein>
    <submittedName>
        <fullName evidence="3">Uncharacterized protein</fullName>
    </submittedName>
</protein>
<dbReference type="EMBL" id="VXRG01000007">
    <property type="protein sequence ID" value="MXY91951.1"/>
    <property type="molecule type" value="Genomic_DNA"/>
</dbReference>
<evidence type="ECO:0000313" key="3">
    <source>
        <dbReference type="EMBL" id="MXY91951.1"/>
    </source>
</evidence>
<evidence type="ECO:0000256" key="1">
    <source>
        <dbReference type="SAM" id="MobiDB-lite"/>
    </source>
</evidence>
<organism evidence="3">
    <name type="scientific">Caldilineaceae bacterium SB0664_bin_27</name>
    <dbReference type="NCBI Taxonomy" id="2605260"/>
    <lineage>
        <taxon>Bacteria</taxon>
        <taxon>Bacillati</taxon>
        <taxon>Chloroflexota</taxon>
        <taxon>Caldilineae</taxon>
        <taxon>Caldilineales</taxon>
        <taxon>Caldilineaceae</taxon>
    </lineage>
</organism>
<sequence length="260" mass="28133">MNPAAVPRCLVLLLALFTAVLAFEAALAHQPFFEDTDTTAGTPMKVSDPEISTALFSTLDRPGDVDFFTFSVAARQTVEVGITIPQIEGQEQFAPYVGVIAAGLERDSTPGLPADALPLLSGQEGSIVLEAAEATIFFEPFSRTAYWQRQRRRITFPAQGEVMVVVWHPKGAVGRYALVVGQREVSGGDPAFARKLKDYWTPVVLLPSADSDDSDTSVADPDQEPQASRSYSAVDGQSTPTCSWLTRLLAFLFGESELCK</sequence>
<gene>
    <name evidence="3" type="ORF">F4Y42_00710</name>
</gene>
<proteinExistence type="predicted"/>
<keyword evidence="2" id="KW-0732">Signal</keyword>
<feature type="region of interest" description="Disordered" evidence="1">
    <location>
        <begin position="208"/>
        <end position="239"/>
    </location>
</feature>
<dbReference type="AlphaFoldDB" id="A0A6B0YP67"/>
<comment type="caution">
    <text evidence="3">The sequence shown here is derived from an EMBL/GenBank/DDBJ whole genome shotgun (WGS) entry which is preliminary data.</text>
</comment>